<keyword evidence="6" id="KW-1185">Reference proteome</keyword>
<accession>A0AAF0CUE9</accession>
<dbReference type="EMBL" id="CP110232">
    <property type="protein sequence ID" value="WEG73086.1"/>
    <property type="molecule type" value="Genomic_DNA"/>
</dbReference>
<dbReference type="KEGG" id="vie:OL234_08970"/>
<proteinExistence type="predicted"/>
<dbReference type="InterPro" id="IPR010317">
    <property type="entry name" value="WxLIP_PGBD"/>
</dbReference>
<gene>
    <name evidence="5" type="ORF">OL234_08970</name>
</gene>
<name>A0AAF0CUE9_9ENTE</name>
<keyword evidence="1" id="KW-0812">Transmembrane</keyword>
<evidence type="ECO:0000313" key="5">
    <source>
        <dbReference type="EMBL" id="WEG73086.1"/>
    </source>
</evidence>
<organism evidence="5 6">
    <name type="scientific">Vagococcus intermedius</name>
    <dbReference type="NCBI Taxonomy" id="2991418"/>
    <lineage>
        <taxon>Bacteria</taxon>
        <taxon>Bacillati</taxon>
        <taxon>Bacillota</taxon>
        <taxon>Bacilli</taxon>
        <taxon>Lactobacillales</taxon>
        <taxon>Enterococcaceae</taxon>
        <taxon>Vagococcus</taxon>
    </lineage>
</organism>
<dbReference type="Pfam" id="PF11797">
    <property type="entry name" value="WxLIP_HBD"/>
    <property type="match status" value="1"/>
</dbReference>
<feature type="domain" description="WxL Interacting Protein host binding" evidence="4">
    <location>
        <begin position="161"/>
        <end position="297"/>
    </location>
</feature>
<dbReference type="AlphaFoldDB" id="A0AAF0CUE9"/>
<evidence type="ECO:0000259" key="3">
    <source>
        <dbReference type="Pfam" id="PF06030"/>
    </source>
</evidence>
<feature type="chain" id="PRO_5042089875" evidence="2">
    <location>
        <begin position="24"/>
        <end position="339"/>
    </location>
</feature>
<feature type="domain" description="WxL Interacting Protein peptidoglycan binding" evidence="3">
    <location>
        <begin position="29"/>
        <end position="146"/>
    </location>
</feature>
<evidence type="ECO:0000313" key="6">
    <source>
        <dbReference type="Proteomes" id="UP001179647"/>
    </source>
</evidence>
<dbReference type="Pfam" id="PF06030">
    <property type="entry name" value="WxLIP_PGBD"/>
    <property type="match status" value="1"/>
</dbReference>
<sequence>MKKLYLVLVVGVCMILSPIFASAEGFTISVKPEIPDNQKDTSQTMYNIQMAPNEEKEYVLHVTNDGEEERKVAIMMTDATTLPDGTIDMSNPQVKLIKKAKNKLSELASLQQDTLVIPAKSTKDATFTIKTPKEEMPGIILGAIYVLDKNEKGNSKDNEKAGMSIRNQMGYTTEVMLSLSDQQVKAKLALDKLKVGTYMGHPSLEIPIQNINPNIVPNVTVKTEIKKVGASEILVTDTKKNNQLAPQAFFPHQVKLSEDKIKNGTYTALIKADSDYGHWEWQREFKITKHQAKDINQRTEQGVNKLPWWVYILIIIGLILVILVSYLIYNVRKKNDNKK</sequence>
<feature type="signal peptide" evidence="2">
    <location>
        <begin position="1"/>
        <end position="23"/>
    </location>
</feature>
<dbReference type="RefSeq" id="WP_275468888.1">
    <property type="nucleotide sequence ID" value="NZ_CP110232.1"/>
</dbReference>
<evidence type="ECO:0000259" key="4">
    <source>
        <dbReference type="Pfam" id="PF11797"/>
    </source>
</evidence>
<dbReference type="Proteomes" id="UP001179647">
    <property type="component" value="Chromosome"/>
</dbReference>
<keyword evidence="1" id="KW-1133">Transmembrane helix</keyword>
<dbReference type="InterPro" id="IPR021759">
    <property type="entry name" value="WxLIP_HBD"/>
</dbReference>
<keyword evidence="2" id="KW-0732">Signal</keyword>
<feature type="transmembrane region" description="Helical" evidence="1">
    <location>
        <begin position="308"/>
        <end position="329"/>
    </location>
</feature>
<reference evidence="5" key="1">
    <citation type="submission" date="2022-10" db="EMBL/GenBank/DDBJ databases">
        <title>Vagococcus sp. isolated from poultry meat.</title>
        <authorList>
            <person name="Johansson P."/>
            <person name="Bjorkroth J."/>
        </authorList>
    </citation>
    <scope>NUCLEOTIDE SEQUENCE</scope>
    <source>
        <strain evidence="5">STAA11</strain>
    </source>
</reference>
<keyword evidence="1" id="KW-0472">Membrane</keyword>
<evidence type="ECO:0000256" key="2">
    <source>
        <dbReference type="SAM" id="SignalP"/>
    </source>
</evidence>
<protein>
    <submittedName>
        <fullName evidence="5">DUF916 and DUF3324 domain-containing protein</fullName>
    </submittedName>
</protein>
<evidence type="ECO:0000256" key="1">
    <source>
        <dbReference type="SAM" id="Phobius"/>
    </source>
</evidence>